<name>A0ABS0X4F3_9ACTN</name>
<dbReference type="Pfam" id="PF12146">
    <property type="entry name" value="Hydrolase_4"/>
    <property type="match status" value="1"/>
</dbReference>
<organism evidence="2 3">
    <name type="scientific">Streptomyces flavofungini</name>
    <dbReference type="NCBI Taxonomy" id="68200"/>
    <lineage>
        <taxon>Bacteria</taxon>
        <taxon>Bacillati</taxon>
        <taxon>Actinomycetota</taxon>
        <taxon>Actinomycetes</taxon>
        <taxon>Kitasatosporales</taxon>
        <taxon>Streptomycetaceae</taxon>
        <taxon>Streptomyces</taxon>
    </lineage>
</organism>
<dbReference type="InterPro" id="IPR029058">
    <property type="entry name" value="AB_hydrolase_fold"/>
</dbReference>
<dbReference type="SUPFAM" id="SSF53474">
    <property type="entry name" value="alpha/beta-Hydrolases"/>
    <property type="match status" value="1"/>
</dbReference>
<proteinExistence type="predicted"/>
<gene>
    <name evidence="2" type="ORF">JGB26_13220</name>
</gene>
<dbReference type="RefSeq" id="WP_190119612.1">
    <property type="nucleotide sequence ID" value="NZ_BMVR01000016.1"/>
</dbReference>
<reference evidence="2 3" key="1">
    <citation type="submission" date="2020-12" db="EMBL/GenBank/DDBJ databases">
        <title>Streptomyces typhae sp. nov., a novel endophytic actinomycete isolated from the root of cattail pollen (Typha angustifolia L.).</title>
        <authorList>
            <person name="Peng C."/>
            <person name="Liu C."/>
        </authorList>
    </citation>
    <scope>NUCLEOTIDE SEQUENCE [LARGE SCALE GENOMIC DNA]</scope>
    <source>
        <strain evidence="2 3">JCM 4753</strain>
    </source>
</reference>
<dbReference type="GO" id="GO:0016787">
    <property type="term" value="F:hydrolase activity"/>
    <property type="evidence" value="ECO:0007669"/>
    <property type="project" value="UniProtKB-KW"/>
</dbReference>
<accession>A0ABS0X4F3</accession>
<keyword evidence="2" id="KW-0378">Hydrolase</keyword>
<feature type="domain" description="Serine aminopeptidase S33" evidence="1">
    <location>
        <begin position="42"/>
        <end position="147"/>
    </location>
</feature>
<sequence length="266" mass="28210">MTGSSTHLTFPGSQGTPLAAILDLPARPPAAYAVFAHCFTCGKDSHAAARIAKALTAHRIAVLRFDFTGLGQSGGDFASSTFSSNVQDLVRAADHLRDHYTAPSLLIGHSLGGAAVLAATHRIPGVRAVATIAAPAAPDHVVHQFAHHRQEIAQRGEADVTLAGRSFSIRQRFIDDLLAQPQATRIRTLDAALLVLHAPTDQVVDVDNARQIFETARHPKSYVSLPGADHLLSNRADAQYAAAVLAAWASRYTPAPADAPRTRPGH</sequence>
<dbReference type="Gene3D" id="3.40.50.1820">
    <property type="entry name" value="alpha/beta hydrolase"/>
    <property type="match status" value="1"/>
</dbReference>
<evidence type="ECO:0000313" key="3">
    <source>
        <dbReference type="Proteomes" id="UP000634780"/>
    </source>
</evidence>
<evidence type="ECO:0000313" key="2">
    <source>
        <dbReference type="EMBL" id="MBJ3808060.1"/>
    </source>
</evidence>
<dbReference type="InterPro" id="IPR022742">
    <property type="entry name" value="Hydrolase_4"/>
</dbReference>
<dbReference type="Proteomes" id="UP000634780">
    <property type="component" value="Unassembled WGS sequence"/>
</dbReference>
<keyword evidence="3" id="KW-1185">Reference proteome</keyword>
<dbReference type="PANTHER" id="PTHR11614">
    <property type="entry name" value="PHOSPHOLIPASE-RELATED"/>
    <property type="match status" value="1"/>
</dbReference>
<evidence type="ECO:0000259" key="1">
    <source>
        <dbReference type="Pfam" id="PF12146"/>
    </source>
</evidence>
<protein>
    <submittedName>
        <fullName evidence="2">Alpha/beta fold hydrolase</fullName>
    </submittedName>
</protein>
<comment type="caution">
    <text evidence="2">The sequence shown here is derived from an EMBL/GenBank/DDBJ whole genome shotgun (WGS) entry which is preliminary data.</text>
</comment>
<dbReference type="InterPro" id="IPR051044">
    <property type="entry name" value="MAG_DAG_Lipase"/>
</dbReference>
<dbReference type="EMBL" id="JAEKOZ010000006">
    <property type="protein sequence ID" value="MBJ3808060.1"/>
    <property type="molecule type" value="Genomic_DNA"/>
</dbReference>